<organism evidence="1 2">
    <name type="scientific">Rhodococcus rhodochrous KG-21</name>
    <dbReference type="NCBI Taxonomy" id="1441923"/>
    <lineage>
        <taxon>Bacteria</taxon>
        <taxon>Bacillati</taxon>
        <taxon>Actinomycetota</taxon>
        <taxon>Actinomycetes</taxon>
        <taxon>Mycobacteriales</taxon>
        <taxon>Nocardiaceae</taxon>
        <taxon>Rhodococcus</taxon>
    </lineage>
</organism>
<reference evidence="1 2" key="1">
    <citation type="journal article" date="2015" name="Genome Announc.">
        <title>Draft Genome Sequence of Rhodococcus rhodochrous Strain KG-21, a Soil Isolate from Oil Fields of Krishna-Godavari Basin, India.</title>
        <authorList>
            <person name="Dawar C."/>
            <person name="Aggarwal R.K."/>
        </authorList>
    </citation>
    <scope>NUCLEOTIDE SEQUENCE [LARGE SCALE GENOMIC DNA]</scope>
    <source>
        <strain evidence="1 2">KG-21</strain>
    </source>
</reference>
<gene>
    <name evidence="1" type="ORF">Z051_12995</name>
</gene>
<comment type="caution">
    <text evidence="1">The sequence shown here is derived from an EMBL/GenBank/DDBJ whole genome shotgun (WGS) entry which is preliminary data.</text>
</comment>
<sequence>MRIVLHRRSGDPQIRLEDTGEFGSLRIEPADPEGSISTNARACFGTPPLEWISAAVDIRVRIAPSG</sequence>
<accession>A0A0M9WNP9</accession>
<dbReference type="Proteomes" id="UP000037712">
    <property type="component" value="Unassembled WGS sequence"/>
</dbReference>
<dbReference type="AlphaFoldDB" id="A0A0M9WNP9"/>
<dbReference type="PATRIC" id="fig|1441923.3.peg.2854"/>
<dbReference type="EMBL" id="AZYO01000030">
    <property type="protein sequence ID" value="KOS55797.1"/>
    <property type="molecule type" value="Genomic_DNA"/>
</dbReference>
<reference evidence="2" key="2">
    <citation type="submission" date="2015-01" db="EMBL/GenBank/DDBJ databases">
        <title>Draft genome sequence of potential hydrocarbon metabolising strain of Rhodococcus rhodochrous.</title>
        <authorList>
            <person name="Aggarwal R.K."/>
            <person name="Dawar C."/>
        </authorList>
    </citation>
    <scope>NUCLEOTIDE SEQUENCE [LARGE SCALE GENOMIC DNA]</scope>
    <source>
        <strain evidence="2">KG-21</strain>
    </source>
</reference>
<evidence type="ECO:0000313" key="1">
    <source>
        <dbReference type="EMBL" id="KOS55797.1"/>
    </source>
</evidence>
<protein>
    <submittedName>
        <fullName evidence="1">Uncharacterized protein</fullName>
    </submittedName>
</protein>
<name>A0A0M9WNP9_RHORH</name>
<proteinExistence type="predicted"/>
<evidence type="ECO:0000313" key="2">
    <source>
        <dbReference type="Proteomes" id="UP000037712"/>
    </source>
</evidence>